<dbReference type="PaxDb" id="709991-Odosp_2539"/>
<dbReference type="HOGENOM" id="CLU_3357359_0_0_10"/>
<name>F9ZCK9_ODOSD</name>
<organism evidence="1 2">
    <name type="scientific">Odoribacter splanchnicus (strain ATCC 29572 / DSM 20712 / CIP 104287 / JCM 15291 / NCTC 10825 / 1651/6)</name>
    <name type="common">Bacteroides splanchnicus</name>
    <dbReference type="NCBI Taxonomy" id="709991"/>
    <lineage>
        <taxon>Bacteria</taxon>
        <taxon>Pseudomonadati</taxon>
        <taxon>Bacteroidota</taxon>
        <taxon>Bacteroidia</taxon>
        <taxon>Bacteroidales</taxon>
        <taxon>Odoribacteraceae</taxon>
        <taxon>Odoribacter</taxon>
    </lineage>
</organism>
<keyword evidence="2" id="KW-1185">Reference proteome</keyword>
<evidence type="ECO:0000313" key="1">
    <source>
        <dbReference type="EMBL" id="ADY33522.1"/>
    </source>
</evidence>
<proteinExistence type="predicted"/>
<evidence type="ECO:0000313" key="2">
    <source>
        <dbReference type="Proteomes" id="UP000006657"/>
    </source>
</evidence>
<dbReference type="Proteomes" id="UP000006657">
    <property type="component" value="Chromosome"/>
</dbReference>
<dbReference type="KEGG" id="osp:Odosp_2539"/>
<accession>F9ZCK9</accession>
<dbReference type="EMBL" id="CP002544">
    <property type="protein sequence ID" value="ADY33522.1"/>
    <property type="molecule type" value="Genomic_DNA"/>
</dbReference>
<protein>
    <submittedName>
        <fullName evidence="1">Uncharacterized protein</fullName>
    </submittedName>
</protein>
<sequence>MFCLYLYINLLNNKTQAYLYKKEHIYTKTGNRIEND</sequence>
<reference evidence="1 2" key="1">
    <citation type="journal article" date="2011" name="Stand. Genomic Sci.">
        <title>Complete genome sequence of Odoribacter splanchnicus type strain (1651/6).</title>
        <authorList>
            <consortium name="US DOE Joint Genome Institute (JGI-PGF)"/>
            <person name="Goker M."/>
            <person name="Gronow S."/>
            <person name="Zeytun A."/>
            <person name="Nolan M."/>
            <person name="Lucas S."/>
            <person name="Lapidus A."/>
            <person name="Hammon N."/>
            <person name="Deshpande S."/>
            <person name="Cheng J.F."/>
            <person name="Pitluck S."/>
            <person name="Liolios K."/>
            <person name="Pagani I."/>
            <person name="Ivanova N."/>
            <person name="Mavromatis K."/>
            <person name="Ovchinikova G."/>
            <person name="Pati A."/>
            <person name="Tapia R."/>
            <person name="Han C."/>
            <person name="Goodwin L."/>
            <person name="Chen A."/>
            <person name="Palaniappan K."/>
            <person name="Land M."/>
            <person name="Hauser L."/>
            <person name="Jeffries C.D."/>
            <person name="Brambilla E.M."/>
            <person name="Rohde M."/>
            <person name="Detter J.C."/>
            <person name="Woyke T."/>
            <person name="Bristow J."/>
            <person name="Markowitz V."/>
            <person name="Hugenholtz P."/>
            <person name="Eisen J.A."/>
            <person name="Kyrpides N.C."/>
            <person name="Klenk H.P."/>
        </authorList>
    </citation>
    <scope>NUCLEOTIDE SEQUENCE [LARGE SCALE GENOMIC DNA]</scope>
    <source>
        <strain evidence="2">ATCC 29572 / DSM 20712 / JCM 15291 / NCTC 10825 / 1651/6</strain>
    </source>
</reference>
<dbReference type="AlphaFoldDB" id="F9ZCK9"/>
<gene>
    <name evidence="1" type="ordered locus">Odosp_2539</name>
</gene>